<evidence type="ECO:0000256" key="11">
    <source>
        <dbReference type="ARBA" id="ARBA00038408"/>
    </source>
</evidence>
<evidence type="ECO:0000256" key="13">
    <source>
        <dbReference type="ARBA" id="ARBA00042775"/>
    </source>
</evidence>
<keyword evidence="6" id="KW-1133">Transmembrane helix</keyword>
<dbReference type="OrthoDB" id="9768393at2"/>
<evidence type="ECO:0000256" key="7">
    <source>
        <dbReference type="ARBA" id="ARBA00023136"/>
    </source>
</evidence>
<evidence type="ECO:0000256" key="5">
    <source>
        <dbReference type="ARBA" id="ARBA00022692"/>
    </source>
</evidence>
<dbReference type="Gene3D" id="1.10.4030.10">
    <property type="entry name" value="Porin chaperone SurA, peptide-binding domain"/>
    <property type="match status" value="1"/>
</dbReference>
<evidence type="ECO:0000256" key="2">
    <source>
        <dbReference type="ARBA" id="ARBA00018370"/>
    </source>
</evidence>
<reference evidence="16" key="1">
    <citation type="submission" date="2017-05" db="EMBL/GenBank/DDBJ databases">
        <authorList>
            <person name="Rodrigo-Torres L."/>
            <person name="Arahal R. D."/>
            <person name="Lucena T."/>
        </authorList>
    </citation>
    <scope>NUCLEOTIDE SEQUENCE [LARGE SCALE GENOMIC DNA]</scope>
    <source>
        <strain evidence="16">CECT 8621</strain>
    </source>
</reference>
<dbReference type="InterPro" id="IPR052029">
    <property type="entry name" value="PpiD_chaperone"/>
</dbReference>
<evidence type="ECO:0000256" key="1">
    <source>
        <dbReference type="ARBA" id="ARBA00004382"/>
    </source>
</evidence>
<dbReference type="RefSeq" id="WP_093967213.1">
    <property type="nucleotide sequence ID" value="NZ_FXYE01000002.1"/>
</dbReference>
<keyword evidence="7" id="KW-0472">Membrane</keyword>
<dbReference type="InterPro" id="IPR000297">
    <property type="entry name" value="PPIase_PpiC"/>
</dbReference>
<evidence type="ECO:0000256" key="8">
    <source>
        <dbReference type="ARBA" id="ARBA00023186"/>
    </source>
</evidence>
<evidence type="ECO:0000259" key="14">
    <source>
        <dbReference type="Pfam" id="PF13145"/>
    </source>
</evidence>
<dbReference type="InterPro" id="IPR027304">
    <property type="entry name" value="Trigger_fact/SurA_dom_sf"/>
</dbReference>
<evidence type="ECO:0000256" key="4">
    <source>
        <dbReference type="ARBA" id="ARBA00022519"/>
    </source>
</evidence>
<evidence type="ECO:0000256" key="6">
    <source>
        <dbReference type="ARBA" id="ARBA00022989"/>
    </source>
</evidence>
<sequence>MGVAKKTGNVFVWIILLLLIVGLGGFGVSNFGGSVQSIGTVGDQEISVNDYARQLQQDLRAAEAQTGERMTIAQAESFGIVANARSRVITTAALDNEVARMGVSVGDTEVQQQVLGYDAFKGLDGRFDREAYRFTLQQNGLTEPEFETQIRTETARTLLQGAVLAGISAPENYSDVVYTYLGGRRSYSMIELSSATLESHIGAPDDATLQAYYEANAPAFTTPEAKSLTYVSLTPETILGTIDVDAEKVRALYDERLSEYQSPERRLVERLVYPTQEEAAAAKARLDAGEAPFEALVLERGLELSDVDMGDASRQDLGAAADAVFALEAPGIVGPVDTNLGPALFRMNAILAAQETPFEDVREELESELAQDRARRIVQDSISDIDDRLAAGATLEELANETDMVLGTIDFSATETSGIAAYPAFRDAALAVQEGDFPEVIELDDGGIAALRLEEIKAPELRPLDDVREEAIIGWQTQETASQLTAQAEALKARLDAGTTMQGLEMTVEQAEAVTRGGVTPLTLSDAVFGLEIGESTIVDAGKTVFLVQLDDILPPDAEDTATAQLKTALDAQAAQAISQDIFAMFAQALLNDAGLTLNQAAINAVHAQLP</sequence>
<dbReference type="EMBL" id="FXYE01000002">
    <property type="protein sequence ID" value="SMX42553.1"/>
    <property type="molecule type" value="Genomic_DNA"/>
</dbReference>
<dbReference type="Proteomes" id="UP000202922">
    <property type="component" value="Unassembled WGS sequence"/>
</dbReference>
<evidence type="ECO:0000256" key="9">
    <source>
        <dbReference type="ARBA" id="ARBA00030642"/>
    </source>
</evidence>
<dbReference type="PANTHER" id="PTHR47529">
    <property type="entry name" value="PEPTIDYL-PROLYL CIS-TRANS ISOMERASE D"/>
    <property type="match status" value="1"/>
</dbReference>
<comment type="similarity">
    <text evidence="11">Belongs to the PpiD chaperone family.</text>
</comment>
<dbReference type="Pfam" id="PF13145">
    <property type="entry name" value="Rotamase_2"/>
    <property type="match status" value="1"/>
</dbReference>
<evidence type="ECO:0000313" key="16">
    <source>
        <dbReference type="Proteomes" id="UP000202922"/>
    </source>
</evidence>
<keyword evidence="15" id="KW-0413">Isomerase</keyword>
<name>A0A238KIE7_9RHOB</name>
<dbReference type="AlphaFoldDB" id="A0A238KIE7"/>
<dbReference type="Gene3D" id="3.10.50.40">
    <property type="match status" value="1"/>
</dbReference>
<evidence type="ECO:0000256" key="3">
    <source>
        <dbReference type="ARBA" id="ARBA00022475"/>
    </source>
</evidence>
<dbReference type="GO" id="GO:0005886">
    <property type="term" value="C:plasma membrane"/>
    <property type="evidence" value="ECO:0007669"/>
    <property type="project" value="UniProtKB-SubCell"/>
</dbReference>
<dbReference type="InterPro" id="IPR046357">
    <property type="entry name" value="PPIase_dom_sf"/>
</dbReference>
<feature type="domain" description="PpiC" evidence="14">
    <location>
        <begin position="244"/>
        <end position="363"/>
    </location>
</feature>
<comment type="subcellular location">
    <subcellularLocation>
        <location evidence="1">Cell inner membrane</location>
        <topology evidence="1">Single-pass type II membrane protein</topology>
        <orientation evidence="1">Periplasmic side</orientation>
    </subcellularLocation>
</comment>
<dbReference type="PANTHER" id="PTHR47529:SF1">
    <property type="entry name" value="PERIPLASMIC CHAPERONE PPID"/>
    <property type="match status" value="1"/>
</dbReference>
<protein>
    <recommendedName>
        <fullName evidence="2">Parvulin-like PPIase</fullName>
    </recommendedName>
    <alternativeName>
        <fullName evidence="9">Peptidyl-prolyl cis-trans isomerase plp</fullName>
    </alternativeName>
    <alternativeName>
        <fullName evidence="12">Periplasmic chaperone PpiD</fullName>
    </alternativeName>
    <alternativeName>
        <fullName evidence="13">Periplasmic folding chaperone</fullName>
    </alternativeName>
    <alternativeName>
        <fullName evidence="10">Rotamase plp</fullName>
    </alternativeName>
</protein>
<dbReference type="SUPFAM" id="SSF54534">
    <property type="entry name" value="FKBP-like"/>
    <property type="match status" value="1"/>
</dbReference>
<keyword evidence="16" id="KW-1185">Reference proteome</keyword>
<organism evidence="15 16">
    <name type="scientific">Actibacterium lipolyticum</name>
    <dbReference type="NCBI Taxonomy" id="1524263"/>
    <lineage>
        <taxon>Bacteria</taxon>
        <taxon>Pseudomonadati</taxon>
        <taxon>Pseudomonadota</taxon>
        <taxon>Alphaproteobacteria</taxon>
        <taxon>Rhodobacterales</taxon>
        <taxon>Roseobacteraceae</taxon>
        <taxon>Actibacterium</taxon>
    </lineage>
</organism>
<accession>A0A238KIE7</accession>
<keyword evidence="3" id="KW-1003">Cell membrane</keyword>
<dbReference type="Pfam" id="PF13624">
    <property type="entry name" value="SurA_N_3"/>
    <property type="match status" value="1"/>
</dbReference>
<evidence type="ECO:0000313" key="15">
    <source>
        <dbReference type="EMBL" id="SMX42553.1"/>
    </source>
</evidence>
<proteinExistence type="inferred from homology"/>
<keyword evidence="5" id="KW-0812">Transmembrane</keyword>
<dbReference type="GO" id="GO:0003755">
    <property type="term" value="F:peptidyl-prolyl cis-trans isomerase activity"/>
    <property type="evidence" value="ECO:0007669"/>
    <property type="project" value="InterPro"/>
</dbReference>
<gene>
    <name evidence="15" type="primary">ppiD</name>
    <name evidence="15" type="ORF">COL8621_02008</name>
</gene>
<evidence type="ECO:0000256" key="12">
    <source>
        <dbReference type="ARBA" id="ARBA00040743"/>
    </source>
</evidence>
<dbReference type="SUPFAM" id="SSF109998">
    <property type="entry name" value="Triger factor/SurA peptide-binding domain-like"/>
    <property type="match status" value="1"/>
</dbReference>
<keyword evidence="4" id="KW-0997">Cell inner membrane</keyword>
<keyword evidence="8" id="KW-0143">Chaperone</keyword>
<evidence type="ECO:0000256" key="10">
    <source>
        <dbReference type="ARBA" id="ARBA00031484"/>
    </source>
</evidence>